<dbReference type="PANTHER" id="PTHR12835:SF5">
    <property type="entry name" value="BIOTIN--PROTEIN LIGASE"/>
    <property type="match status" value="1"/>
</dbReference>
<dbReference type="PROSITE" id="PS51733">
    <property type="entry name" value="BPL_LPL_CATALYTIC"/>
    <property type="match status" value="1"/>
</dbReference>
<dbReference type="EC" id="6.3.4.15" evidence="3"/>
<protein>
    <submittedName>
        <fullName evidence="3">Biotin--[acetyl-CoA-carboxylase] ligase</fullName>
        <ecNumber evidence="3">6.3.4.15</ecNumber>
    </submittedName>
</protein>
<dbReference type="PANTHER" id="PTHR12835">
    <property type="entry name" value="BIOTIN PROTEIN LIGASE"/>
    <property type="match status" value="1"/>
</dbReference>
<dbReference type="InterPro" id="IPR004408">
    <property type="entry name" value="Biotin_CoA_COase_ligase"/>
</dbReference>
<dbReference type="RefSeq" id="WP_164004003.1">
    <property type="nucleotide sequence ID" value="NZ_JAAIKD010000002.1"/>
</dbReference>
<proteinExistence type="predicted"/>
<dbReference type="AlphaFoldDB" id="A0A6B3QZT1"/>
<dbReference type="Pfam" id="PF03099">
    <property type="entry name" value="BPL_LplA_LipB"/>
    <property type="match status" value="1"/>
</dbReference>
<keyword evidence="1 3" id="KW-0436">Ligase</keyword>
<dbReference type="GO" id="GO:0005737">
    <property type="term" value="C:cytoplasm"/>
    <property type="evidence" value="ECO:0007669"/>
    <property type="project" value="TreeGrafter"/>
</dbReference>
<evidence type="ECO:0000259" key="2">
    <source>
        <dbReference type="PROSITE" id="PS51733"/>
    </source>
</evidence>
<dbReference type="InterPro" id="IPR045864">
    <property type="entry name" value="aa-tRNA-synth_II/BPL/LPL"/>
</dbReference>
<gene>
    <name evidence="3" type="ORF">G3567_03825</name>
</gene>
<feature type="domain" description="BPL/LPL catalytic" evidence="2">
    <location>
        <begin position="1"/>
        <end position="177"/>
    </location>
</feature>
<evidence type="ECO:0000256" key="1">
    <source>
        <dbReference type="ARBA" id="ARBA00022598"/>
    </source>
</evidence>
<accession>A0A6B3QZT1</accession>
<comment type="caution">
    <text evidence="3">The sequence shown here is derived from an EMBL/GenBank/DDBJ whole genome shotgun (WGS) entry which is preliminary data.</text>
</comment>
<evidence type="ECO:0000313" key="3">
    <source>
        <dbReference type="EMBL" id="NEV93278.1"/>
    </source>
</evidence>
<keyword evidence="4" id="KW-1185">Reference proteome</keyword>
<dbReference type="NCBIfam" id="TIGR00121">
    <property type="entry name" value="birA_ligase"/>
    <property type="match status" value="1"/>
</dbReference>
<sequence length="243" mass="27471">MKVVKVDATSSTNTFLKEFVKTHSKKQMYCIAAHRQLEGRGQRGTAWESEAGKNLTFSVYLPGLESIHKETFKLSALIALALKKVLTGYDIPKLSIKWPNDILSRQFKIGGILIENMISQNQEGASIVGVGLNVNQEAFSNLPKASSMKILSGRSFPLEELLTDILAEFELIPDRFNRMPYREVISAYHEALFKYNAVSIFQFPDGSLAQGLLRGVDKYGRLIVEFEEDRLKSFDIKEIQIKY</sequence>
<dbReference type="GO" id="GO:0004077">
    <property type="term" value="F:biotin--[biotin carboxyl-carrier protein] ligase activity"/>
    <property type="evidence" value="ECO:0007669"/>
    <property type="project" value="UniProtKB-EC"/>
</dbReference>
<evidence type="ECO:0000313" key="4">
    <source>
        <dbReference type="Proteomes" id="UP000478505"/>
    </source>
</evidence>
<dbReference type="CDD" id="cd16442">
    <property type="entry name" value="BPL"/>
    <property type="match status" value="1"/>
</dbReference>
<reference evidence="3 4" key="1">
    <citation type="submission" date="2020-02" db="EMBL/GenBank/DDBJ databases">
        <title>Flavobacteriaceae Psychroflexus bacterium YR1-1, complete genome.</title>
        <authorList>
            <person name="Li Y."/>
            <person name="Wu S."/>
        </authorList>
    </citation>
    <scope>NUCLEOTIDE SEQUENCE [LARGE SCALE GENOMIC DNA]</scope>
    <source>
        <strain evidence="3 4">YR1-1</strain>
    </source>
</reference>
<organism evidence="3 4">
    <name type="scientific">Psychroflexus aurantiacus</name>
    <dbReference type="NCBI Taxonomy" id="2709310"/>
    <lineage>
        <taxon>Bacteria</taxon>
        <taxon>Pseudomonadati</taxon>
        <taxon>Bacteroidota</taxon>
        <taxon>Flavobacteriia</taxon>
        <taxon>Flavobacteriales</taxon>
        <taxon>Flavobacteriaceae</taxon>
        <taxon>Psychroflexus</taxon>
    </lineage>
</organism>
<dbReference type="EMBL" id="JAAIKD010000002">
    <property type="protein sequence ID" value="NEV93278.1"/>
    <property type="molecule type" value="Genomic_DNA"/>
</dbReference>
<dbReference type="Proteomes" id="UP000478505">
    <property type="component" value="Unassembled WGS sequence"/>
</dbReference>
<dbReference type="InterPro" id="IPR004143">
    <property type="entry name" value="BPL_LPL_catalytic"/>
</dbReference>
<dbReference type="Gene3D" id="3.30.930.10">
    <property type="entry name" value="Bira Bifunctional Protein, Domain 2"/>
    <property type="match status" value="1"/>
</dbReference>
<name>A0A6B3QZT1_9FLAO</name>
<dbReference type="SUPFAM" id="SSF55681">
    <property type="entry name" value="Class II aaRS and biotin synthetases"/>
    <property type="match status" value="1"/>
</dbReference>